<accession>A0AAW6RWK3</accession>
<organism evidence="1 2">
    <name type="scientific">Acinetobacter johnsonii</name>
    <dbReference type="NCBI Taxonomy" id="40214"/>
    <lineage>
        <taxon>Bacteria</taxon>
        <taxon>Pseudomonadati</taxon>
        <taxon>Pseudomonadota</taxon>
        <taxon>Gammaproteobacteria</taxon>
        <taxon>Moraxellales</taxon>
        <taxon>Moraxellaceae</taxon>
        <taxon>Acinetobacter</taxon>
    </lineage>
</organism>
<dbReference type="Pfam" id="PF04883">
    <property type="entry name" value="HK97-gp10_like"/>
    <property type="match status" value="1"/>
</dbReference>
<comment type="caution">
    <text evidence="1">The sequence shown here is derived from an EMBL/GenBank/DDBJ whole genome shotgun (WGS) entry which is preliminary data.</text>
</comment>
<dbReference type="InterPro" id="IPR010064">
    <property type="entry name" value="HK97-gp10_tail"/>
</dbReference>
<gene>
    <name evidence="1" type="ORF">N7566_14685</name>
</gene>
<proteinExistence type="predicted"/>
<dbReference type="RefSeq" id="WP_279662004.1">
    <property type="nucleotide sequence ID" value="NZ_JAOECG010000025.1"/>
</dbReference>
<name>A0AAW6RWK3_ACIJO</name>
<dbReference type="NCBIfam" id="TIGR01725">
    <property type="entry name" value="phge_HK97_gp10"/>
    <property type="match status" value="1"/>
</dbReference>
<dbReference type="EMBL" id="JAOECG010000025">
    <property type="protein sequence ID" value="MDG9788203.1"/>
    <property type="molecule type" value="Genomic_DNA"/>
</dbReference>
<evidence type="ECO:0000313" key="2">
    <source>
        <dbReference type="Proteomes" id="UP001157887"/>
    </source>
</evidence>
<protein>
    <submittedName>
        <fullName evidence="1">HK97 gp10 family phage protein</fullName>
    </submittedName>
</protein>
<reference evidence="1" key="1">
    <citation type="submission" date="2022-09" db="EMBL/GenBank/DDBJ databases">
        <title>Intensive care unit water sources are persistently colonized with multi-drug resistant bacteria and are the site of extensive horizontal gene transfer of antibiotic resistance genes.</title>
        <authorList>
            <person name="Diorio-Toth L."/>
        </authorList>
    </citation>
    <scope>NUCLEOTIDE SEQUENCE</scope>
    <source>
        <strain evidence="1">GD04065</strain>
    </source>
</reference>
<sequence>MAGSPLKGLEDALRRMENMRVGTKNKHIRKALRKAMVPIRDQAKENAKGIDDPETKERIWRNIQIQSGKVKGKGEIKYSVGVKGGAKEKGNKKRGPGGDTFYFRFIEFGTSLVKAFPFMRLAFSQRKNEAEAIFVAELKKGILEELR</sequence>
<evidence type="ECO:0000313" key="1">
    <source>
        <dbReference type="EMBL" id="MDG9788203.1"/>
    </source>
</evidence>
<dbReference type="AlphaFoldDB" id="A0AAW6RWK3"/>
<dbReference type="Proteomes" id="UP001157887">
    <property type="component" value="Unassembled WGS sequence"/>
</dbReference>